<dbReference type="SUPFAM" id="SSF56112">
    <property type="entry name" value="Protein kinase-like (PK-like)"/>
    <property type="match status" value="1"/>
</dbReference>
<feature type="repeat" description="HEAT" evidence="1">
    <location>
        <begin position="469"/>
        <end position="507"/>
    </location>
</feature>
<comment type="caution">
    <text evidence="3">The sequence shown here is derived from an EMBL/GenBank/DDBJ whole genome shotgun (WGS) entry which is preliminary data.</text>
</comment>
<evidence type="ECO:0000256" key="1">
    <source>
        <dbReference type="PROSITE-ProRule" id="PRU00103"/>
    </source>
</evidence>
<evidence type="ECO:0008006" key="5">
    <source>
        <dbReference type="Google" id="ProtNLM"/>
    </source>
</evidence>
<evidence type="ECO:0000313" key="4">
    <source>
        <dbReference type="Proteomes" id="UP001470230"/>
    </source>
</evidence>
<dbReference type="PANTHER" id="PTHR12984:SF3">
    <property type="entry name" value="N-TERMINAL KINASE-LIKE PROTEIN"/>
    <property type="match status" value="1"/>
</dbReference>
<dbReference type="Gene3D" id="1.25.10.10">
    <property type="entry name" value="Leucine-rich Repeat Variant"/>
    <property type="match status" value="1"/>
</dbReference>
<name>A0ABR2HY79_9EUKA</name>
<feature type="compositionally biased region" description="Polar residues" evidence="2">
    <location>
        <begin position="750"/>
        <end position="760"/>
    </location>
</feature>
<feature type="compositionally biased region" description="Polar residues" evidence="2">
    <location>
        <begin position="563"/>
        <end position="580"/>
    </location>
</feature>
<dbReference type="Proteomes" id="UP001470230">
    <property type="component" value="Unassembled WGS sequence"/>
</dbReference>
<feature type="compositionally biased region" description="Acidic residues" evidence="2">
    <location>
        <begin position="683"/>
        <end position="697"/>
    </location>
</feature>
<evidence type="ECO:0000313" key="3">
    <source>
        <dbReference type="EMBL" id="KAK8854264.1"/>
    </source>
</evidence>
<feature type="compositionally biased region" description="Low complexity" evidence="2">
    <location>
        <begin position="704"/>
        <end position="724"/>
    </location>
</feature>
<protein>
    <recommendedName>
        <fullName evidence="5">Protein kinase domain-containing protein</fullName>
    </recommendedName>
</protein>
<proteinExistence type="predicted"/>
<dbReference type="Gene3D" id="3.30.200.20">
    <property type="entry name" value="Phosphorylase Kinase, domain 1"/>
    <property type="match status" value="1"/>
</dbReference>
<evidence type="ECO:0000256" key="2">
    <source>
        <dbReference type="SAM" id="MobiDB-lite"/>
    </source>
</evidence>
<accession>A0ABR2HY79</accession>
<dbReference type="SUPFAM" id="SSF48371">
    <property type="entry name" value="ARM repeat"/>
    <property type="match status" value="1"/>
</dbReference>
<gene>
    <name evidence="3" type="ORF">M9Y10_016823</name>
</gene>
<feature type="compositionally biased region" description="Polar residues" evidence="2">
    <location>
        <begin position="643"/>
        <end position="662"/>
    </location>
</feature>
<dbReference type="InterPro" id="IPR011989">
    <property type="entry name" value="ARM-like"/>
</dbReference>
<organism evidence="3 4">
    <name type="scientific">Tritrichomonas musculus</name>
    <dbReference type="NCBI Taxonomy" id="1915356"/>
    <lineage>
        <taxon>Eukaryota</taxon>
        <taxon>Metamonada</taxon>
        <taxon>Parabasalia</taxon>
        <taxon>Tritrichomonadida</taxon>
        <taxon>Tritrichomonadidae</taxon>
        <taxon>Tritrichomonas</taxon>
    </lineage>
</organism>
<dbReference type="PANTHER" id="PTHR12984">
    <property type="entry name" value="SCY1-RELATED S/T PROTEIN KINASE-LIKE"/>
    <property type="match status" value="1"/>
</dbReference>
<feature type="compositionally biased region" description="Polar residues" evidence="2">
    <location>
        <begin position="519"/>
        <end position="537"/>
    </location>
</feature>
<keyword evidence="4" id="KW-1185">Reference proteome</keyword>
<dbReference type="InterPro" id="IPR051177">
    <property type="entry name" value="CIK-Related_Protein"/>
</dbReference>
<feature type="compositionally biased region" description="Basic residues" evidence="2">
    <location>
        <begin position="798"/>
        <end position="807"/>
    </location>
</feature>
<dbReference type="PROSITE" id="PS50077">
    <property type="entry name" value="HEAT_REPEAT"/>
    <property type="match status" value="1"/>
</dbReference>
<feature type="compositionally biased region" description="Low complexity" evidence="2">
    <location>
        <begin position="611"/>
        <end position="631"/>
    </location>
</feature>
<reference evidence="3 4" key="1">
    <citation type="submission" date="2024-04" db="EMBL/GenBank/DDBJ databases">
        <title>Tritrichomonas musculus Genome.</title>
        <authorList>
            <person name="Alves-Ferreira E."/>
            <person name="Grigg M."/>
            <person name="Lorenzi H."/>
            <person name="Galac M."/>
        </authorList>
    </citation>
    <scope>NUCLEOTIDE SEQUENCE [LARGE SCALE GENOMIC DNA]</scope>
    <source>
        <strain evidence="3 4">EAF2021</strain>
    </source>
</reference>
<dbReference type="InterPro" id="IPR021133">
    <property type="entry name" value="HEAT_type_2"/>
</dbReference>
<feature type="compositionally biased region" description="Low complexity" evidence="2">
    <location>
        <begin position="766"/>
        <end position="779"/>
    </location>
</feature>
<dbReference type="EMBL" id="JAPFFF010000021">
    <property type="protein sequence ID" value="KAK8854264.1"/>
    <property type="molecule type" value="Genomic_DNA"/>
</dbReference>
<feature type="region of interest" description="Disordered" evidence="2">
    <location>
        <begin position="507"/>
        <end position="822"/>
    </location>
</feature>
<dbReference type="InterPro" id="IPR016024">
    <property type="entry name" value="ARM-type_fold"/>
</dbReference>
<feature type="compositionally biased region" description="Acidic residues" evidence="2">
    <location>
        <begin position="732"/>
        <end position="741"/>
    </location>
</feature>
<dbReference type="InterPro" id="IPR011009">
    <property type="entry name" value="Kinase-like_dom_sf"/>
</dbReference>
<sequence length="822" mass="92740">MWFFKKKAAPYNLSTQLFKEDYPIHYSLYDGVRVSDQKEFSIFEIKADQSPIQQALAQNAIKIWKTFRHPAIPLFIESYEYDGATYIVTNKLLPFDDRNLTDSELTWAIYVMADFVNFLSEDAKAIHGNIQDSALYMTYGHELKIAGLHWMTVNGSGPISDFYQEWSSMCKLANPKPPINSPPYSIDVRFIGDYLKRWESRLSRAITKFSSRWTPTFKNPPSPQTFLSMEFWQTDKFIVTLTSLRDLPLKDQFDRETFFKSLVETLNIFSVETQEYTILPILLSSLSFSQTPAVLESISAIGSNIKPESFGAKIAPALLPLFESKDRNIRVHLLSQISNLIHHFSDKVINETIFKNVVQGFNDSVAALKAATIVSMVSIAPHLNGSNIKTLLRELERLQGDQDPSIRCNSVICIAKIAEYIQPEFRTATLISCFSRATKDTFAQSRKAAVSAYKTCNDYFNEVSIAVNIMPTLAPLCVDQSIEVRCLALKQMREYIEFLSKDVVFDEQEPDQSKPVSKPQKTTSTQNASQKASNNDISNDDDGWGSPIEVKKKEPLRPKTNPIVRNSRINNSFTKNSVASNDNNNDFGDEDDDGWGNPIEIKKKDPIRQKNTSPIRNSRNTSSTSINNDSNAKVDDDDWGNAISVNVKNNTRTQKPNMKTSSLPPPKSKVASNAQSPKKEDINDGDGWDDLDDDDFENAINVGINKNTKQQQQLNQQLHINQQNSKNSFTNNEDENSDDDWGEAKVVPVKSSSNNRSSAPIKQVRSSANSPSSIISSSPEIKNEPVKPAARPVERKPHQPVRGKKIIIQKVDQGWDDDIDWD</sequence>